<feature type="region of interest" description="Disordered" evidence="4">
    <location>
        <begin position="36"/>
        <end position="55"/>
    </location>
</feature>
<keyword evidence="3" id="KW-0067">ATP-binding</keyword>
<reference evidence="6" key="1">
    <citation type="journal article" date="2015" name="Nature">
        <title>Complex archaea that bridge the gap between prokaryotes and eukaryotes.</title>
        <authorList>
            <person name="Spang A."/>
            <person name="Saw J.H."/>
            <person name="Jorgensen S.L."/>
            <person name="Zaremba-Niedzwiedzka K."/>
            <person name="Martijn J."/>
            <person name="Lind A.E."/>
            <person name="van Eijk R."/>
            <person name="Schleper C."/>
            <person name="Guy L."/>
            <person name="Ettema T.J."/>
        </authorList>
    </citation>
    <scope>NUCLEOTIDE SEQUENCE</scope>
</reference>
<sequence>MNSRFAGSIIIGGIILIIMTSFIGVILLLMEPSEEGKEENKSAEEGKNAEEGKKADEAAKAAKKIGFPLVMKVVSPQILHRTDVGGVKVGLENVQDVKKTFTDMYGRLSKKKGVHVKGILLEKMVPKGVELIVGLQYDPR</sequence>
<evidence type="ECO:0000256" key="2">
    <source>
        <dbReference type="ARBA" id="ARBA00022741"/>
    </source>
</evidence>
<keyword evidence="5" id="KW-0472">Membrane</keyword>
<dbReference type="AlphaFoldDB" id="A0A0F9V6S1"/>
<dbReference type="Gene3D" id="3.30.470.20">
    <property type="entry name" value="ATP-grasp fold, B domain"/>
    <property type="match status" value="1"/>
</dbReference>
<accession>A0A0F9V6S1</accession>
<dbReference type="PANTHER" id="PTHR43334:SF1">
    <property type="entry name" value="3-HYDROXYPROPIONATE--COA LIGASE [ADP-FORMING]"/>
    <property type="match status" value="1"/>
</dbReference>
<evidence type="ECO:0008006" key="7">
    <source>
        <dbReference type="Google" id="ProtNLM"/>
    </source>
</evidence>
<proteinExistence type="predicted"/>
<evidence type="ECO:0000256" key="4">
    <source>
        <dbReference type="SAM" id="MobiDB-lite"/>
    </source>
</evidence>
<evidence type="ECO:0000256" key="3">
    <source>
        <dbReference type="ARBA" id="ARBA00022840"/>
    </source>
</evidence>
<dbReference type="SUPFAM" id="SSF56059">
    <property type="entry name" value="Glutathione synthetase ATP-binding domain-like"/>
    <property type="match status" value="1"/>
</dbReference>
<keyword evidence="1" id="KW-0436">Ligase</keyword>
<dbReference type="InterPro" id="IPR051538">
    <property type="entry name" value="Acyl-CoA_Synth/Transferase"/>
</dbReference>
<feature type="non-terminal residue" evidence="6">
    <location>
        <position position="140"/>
    </location>
</feature>
<evidence type="ECO:0000256" key="1">
    <source>
        <dbReference type="ARBA" id="ARBA00022598"/>
    </source>
</evidence>
<dbReference type="GO" id="GO:0016874">
    <property type="term" value="F:ligase activity"/>
    <property type="evidence" value="ECO:0007669"/>
    <property type="project" value="UniProtKB-KW"/>
</dbReference>
<comment type="caution">
    <text evidence="6">The sequence shown here is derived from an EMBL/GenBank/DDBJ whole genome shotgun (WGS) entry which is preliminary data.</text>
</comment>
<keyword evidence="2" id="KW-0547">Nucleotide-binding</keyword>
<keyword evidence="5" id="KW-0812">Transmembrane</keyword>
<evidence type="ECO:0000313" key="6">
    <source>
        <dbReference type="EMBL" id="KKN61563.1"/>
    </source>
</evidence>
<dbReference type="Gene3D" id="3.30.1490.20">
    <property type="entry name" value="ATP-grasp fold, A domain"/>
    <property type="match status" value="1"/>
</dbReference>
<protein>
    <recommendedName>
        <fullName evidence="7">ATP-grasp domain-containing protein</fullName>
    </recommendedName>
</protein>
<evidence type="ECO:0000256" key="5">
    <source>
        <dbReference type="SAM" id="Phobius"/>
    </source>
</evidence>
<name>A0A0F9V6S1_9ZZZZ</name>
<dbReference type="GO" id="GO:0005524">
    <property type="term" value="F:ATP binding"/>
    <property type="evidence" value="ECO:0007669"/>
    <property type="project" value="UniProtKB-KW"/>
</dbReference>
<feature type="transmembrane region" description="Helical" evidence="5">
    <location>
        <begin position="6"/>
        <end position="29"/>
    </location>
</feature>
<gene>
    <name evidence="6" type="ORF">LCGC14_0520920</name>
</gene>
<dbReference type="FunFam" id="3.30.1490.20:FF:000020">
    <property type="entry name" value="Protein lysine acetyltransferase"/>
    <property type="match status" value="1"/>
</dbReference>
<dbReference type="InterPro" id="IPR013815">
    <property type="entry name" value="ATP_grasp_subdomain_1"/>
</dbReference>
<organism evidence="6">
    <name type="scientific">marine sediment metagenome</name>
    <dbReference type="NCBI Taxonomy" id="412755"/>
    <lineage>
        <taxon>unclassified sequences</taxon>
        <taxon>metagenomes</taxon>
        <taxon>ecological metagenomes</taxon>
    </lineage>
</organism>
<keyword evidence="5" id="KW-1133">Transmembrane helix</keyword>
<dbReference type="Pfam" id="PF13549">
    <property type="entry name" value="ATP-grasp_5"/>
    <property type="match status" value="1"/>
</dbReference>
<dbReference type="EMBL" id="LAZR01000654">
    <property type="protein sequence ID" value="KKN61563.1"/>
    <property type="molecule type" value="Genomic_DNA"/>
</dbReference>
<dbReference type="PANTHER" id="PTHR43334">
    <property type="entry name" value="ACETATE--COA LIGASE [ADP-FORMING]"/>
    <property type="match status" value="1"/>
</dbReference>